<evidence type="ECO:0000256" key="4">
    <source>
        <dbReference type="PIRSR" id="PIRSR000390-2"/>
    </source>
</evidence>
<dbReference type="SUPFAM" id="SSF53383">
    <property type="entry name" value="PLP-dependent transferases"/>
    <property type="match status" value="1"/>
</dbReference>
<dbReference type="STRING" id="909626.AQJ91_30810"/>
<evidence type="ECO:0000313" key="6">
    <source>
        <dbReference type="EMBL" id="KUO17375.1"/>
    </source>
</evidence>
<dbReference type="PANTHER" id="PTHR30244">
    <property type="entry name" value="TRANSAMINASE"/>
    <property type="match status" value="1"/>
</dbReference>
<dbReference type="InterPro" id="IPR015421">
    <property type="entry name" value="PyrdxlP-dep_Trfase_major"/>
</dbReference>
<dbReference type="Proteomes" id="UP000053260">
    <property type="component" value="Unassembled WGS sequence"/>
</dbReference>
<dbReference type="AlphaFoldDB" id="A0A124IE71"/>
<dbReference type="InterPro" id="IPR000653">
    <property type="entry name" value="DegT/StrS_aminotransferase"/>
</dbReference>
<dbReference type="InterPro" id="IPR015424">
    <property type="entry name" value="PyrdxlP-dep_Trfase"/>
</dbReference>
<evidence type="ECO:0000256" key="5">
    <source>
        <dbReference type="RuleBase" id="RU004508"/>
    </source>
</evidence>
<dbReference type="PIRSF" id="PIRSF000390">
    <property type="entry name" value="PLP_StrS"/>
    <property type="match status" value="1"/>
</dbReference>
<comment type="similarity">
    <text evidence="2 5">Belongs to the DegT/DnrJ/EryC1 family.</text>
</comment>
<reference evidence="6 7" key="1">
    <citation type="submission" date="2015-10" db="EMBL/GenBank/DDBJ databases">
        <title>Draft genome sequence of Streptomyces sp. RV15, isolated from a marine sponge.</title>
        <authorList>
            <person name="Ruckert C."/>
            <person name="Abdelmohsen U.R."/>
            <person name="Winkler A."/>
            <person name="Hentschel U."/>
            <person name="Kalinowski J."/>
            <person name="Kampfer P."/>
            <person name="Glaeser S."/>
        </authorList>
    </citation>
    <scope>NUCLEOTIDE SEQUENCE [LARGE SCALE GENOMIC DNA]</scope>
    <source>
        <strain evidence="6 7">RV15</strain>
    </source>
</reference>
<keyword evidence="1 4" id="KW-0663">Pyridoxal phosphate</keyword>
<dbReference type="Gene3D" id="3.40.640.10">
    <property type="entry name" value="Type I PLP-dependent aspartate aminotransferase-like (Major domain)"/>
    <property type="match status" value="1"/>
</dbReference>
<keyword evidence="6" id="KW-0032">Aminotransferase</keyword>
<comment type="caution">
    <text evidence="6">The sequence shown here is derived from an EMBL/GenBank/DDBJ whole genome shotgun (WGS) entry which is preliminary data.</text>
</comment>
<organism evidence="6 7">
    <name type="scientific">Streptomyces dysideae</name>
    <dbReference type="NCBI Taxonomy" id="909626"/>
    <lineage>
        <taxon>Bacteria</taxon>
        <taxon>Bacillati</taxon>
        <taxon>Actinomycetota</taxon>
        <taxon>Actinomycetes</taxon>
        <taxon>Kitasatosporales</taxon>
        <taxon>Streptomycetaceae</taxon>
        <taxon>Streptomyces</taxon>
    </lineage>
</organism>
<dbReference type="GO" id="GO:0008483">
    <property type="term" value="F:transaminase activity"/>
    <property type="evidence" value="ECO:0007669"/>
    <property type="project" value="UniProtKB-KW"/>
</dbReference>
<evidence type="ECO:0000256" key="3">
    <source>
        <dbReference type="PIRSR" id="PIRSR000390-1"/>
    </source>
</evidence>
<dbReference type="CDD" id="cd00616">
    <property type="entry name" value="AHBA_syn"/>
    <property type="match status" value="1"/>
</dbReference>
<dbReference type="PANTHER" id="PTHR30244:SF36">
    <property type="entry name" value="3-OXO-GLUCOSE-6-PHOSPHATE:GLUTAMATE AMINOTRANSFERASE"/>
    <property type="match status" value="1"/>
</dbReference>
<dbReference type="Pfam" id="PF01041">
    <property type="entry name" value="DegT_DnrJ_EryC1"/>
    <property type="match status" value="1"/>
</dbReference>
<evidence type="ECO:0000256" key="2">
    <source>
        <dbReference type="ARBA" id="ARBA00037999"/>
    </source>
</evidence>
<gene>
    <name evidence="6" type="ORF">AQJ91_30810</name>
</gene>
<accession>A0A124IE71</accession>
<proteinExistence type="inferred from homology"/>
<evidence type="ECO:0000256" key="1">
    <source>
        <dbReference type="ARBA" id="ARBA00022898"/>
    </source>
</evidence>
<evidence type="ECO:0000313" key="7">
    <source>
        <dbReference type="Proteomes" id="UP000053260"/>
    </source>
</evidence>
<protein>
    <submittedName>
        <fullName evidence="6">Aminotransferase DegT</fullName>
    </submittedName>
</protein>
<dbReference type="InterPro" id="IPR015422">
    <property type="entry name" value="PyrdxlP-dep_Trfase_small"/>
</dbReference>
<feature type="modified residue" description="N6-(pyridoxal phosphate)lysine" evidence="4">
    <location>
        <position position="199"/>
    </location>
</feature>
<name>A0A124IE71_9ACTN</name>
<dbReference type="EMBL" id="LMXB01000076">
    <property type="protein sequence ID" value="KUO17375.1"/>
    <property type="molecule type" value="Genomic_DNA"/>
</dbReference>
<sequence length="389" mass="42359">MPDDPSLRRGGSSVIEFFPPDVFEADRETLFEIVRAIGTGPEQRFILGEATTRLERELAASLGAADVVACSSGTSALTLILHAMGVGPGDEVIVPAYGCAPLAATVVNLGATPVFADVDPWTLVVDPSDVEACVTGRTKVLLPAHIFSVMADMPRLLKIAERYGVRLVEDSAVAQGAVLDGRPAGLWGEAGLYSFVQVKSFGTAGEGGAVVTDNLDLARDIRMLRNHGQDGRRRFLHHVIGYNSRFDEIQARFLLHRLPGFPERLERRARIADYYTRRFSALAAHGVIAPPPGRNGRCYYVYTLLTDRRDALRDHLARHDVASHVYYPLPLPAQAAFAAWAPPGRRWPGAERASRCTLSIPVHPLLTDAQAEHIADTVCAFAVGTHDRR</sequence>
<dbReference type="GO" id="GO:0030170">
    <property type="term" value="F:pyridoxal phosphate binding"/>
    <property type="evidence" value="ECO:0007669"/>
    <property type="project" value="TreeGrafter"/>
</dbReference>
<dbReference type="Gene3D" id="3.90.1150.10">
    <property type="entry name" value="Aspartate Aminotransferase, domain 1"/>
    <property type="match status" value="1"/>
</dbReference>
<keyword evidence="6" id="KW-0808">Transferase</keyword>
<dbReference type="GO" id="GO:0000271">
    <property type="term" value="P:polysaccharide biosynthetic process"/>
    <property type="evidence" value="ECO:0007669"/>
    <property type="project" value="TreeGrafter"/>
</dbReference>
<feature type="active site" description="Proton acceptor" evidence="3">
    <location>
        <position position="199"/>
    </location>
</feature>
<keyword evidence="7" id="KW-1185">Reference proteome</keyword>